<dbReference type="EMBL" id="JAPNKE010000002">
    <property type="protein sequence ID" value="MCY1010791.1"/>
    <property type="molecule type" value="Genomic_DNA"/>
</dbReference>
<dbReference type="InterPro" id="IPR016187">
    <property type="entry name" value="CTDL_fold"/>
</dbReference>
<evidence type="ECO:0000256" key="1">
    <source>
        <dbReference type="SAM" id="MobiDB-lite"/>
    </source>
</evidence>
<feature type="region of interest" description="Disordered" evidence="1">
    <location>
        <begin position="161"/>
        <end position="197"/>
    </location>
</feature>
<name>A0A9X3F3K7_9BACT</name>
<evidence type="ECO:0000313" key="3">
    <source>
        <dbReference type="Proteomes" id="UP001150924"/>
    </source>
</evidence>
<gene>
    <name evidence="2" type="ORF">OV079_35555</name>
</gene>
<sequence length="223" mass="24012">MSSLRARIMRLLRPHHVRHEYASTGALGGVSGADLKCRKAAESAGLAHPNTYRAWISDDFQSPENRFDQWDLPGIRIIQRGGLVIADDLADLVNNGPHINIDRTEVEFGDIVIERPVWTNTSAFGEIFSIHDHCDNWLSASVSSHSRWGLNALSGAKIIRTGTPGARSGGGPARAPANATNSPACTASTTVSSLMNRPERAKLALPMALAEAQPSKGRETSEP</sequence>
<dbReference type="AlphaFoldDB" id="A0A9X3F3K7"/>
<dbReference type="InterPro" id="IPR016186">
    <property type="entry name" value="C-type_lectin-like/link_sf"/>
</dbReference>
<protein>
    <submittedName>
        <fullName evidence="2">Uncharacterized protein</fullName>
    </submittedName>
</protein>
<evidence type="ECO:0000313" key="2">
    <source>
        <dbReference type="EMBL" id="MCY1010791.1"/>
    </source>
</evidence>
<dbReference type="Proteomes" id="UP001150924">
    <property type="component" value="Unassembled WGS sequence"/>
</dbReference>
<dbReference type="RefSeq" id="WP_267773886.1">
    <property type="nucleotide sequence ID" value="NZ_JAPNKE010000002.1"/>
</dbReference>
<comment type="caution">
    <text evidence="2">The sequence shown here is derived from an EMBL/GenBank/DDBJ whole genome shotgun (WGS) entry which is preliminary data.</text>
</comment>
<proteinExistence type="predicted"/>
<reference evidence="2" key="1">
    <citation type="submission" date="2022-11" db="EMBL/GenBank/DDBJ databases">
        <title>Minimal conservation of predation-associated metabolite biosynthetic gene clusters underscores biosynthetic potential of Myxococcota including descriptions for ten novel species: Archangium lansinium sp. nov., Myxococcus landrumus sp. nov., Nannocystis bai.</title>
        <authorList>
            <person name="Ahearne A."/>
            <person name="Stevens C."/>
            <person name="Phillips K."/>
        </authorList>
    </citation>
    <scope>NUCLEOTIDE SEQUENCE</scope>
    <source>
        <strain evidence="2">Na p29</strain>
    </source>
</reference>
<accession>A0A9X3F3K7</accession>
<keyword evidence="3" id="KW-1185">Reference proteome</keyword>
<dbReference type="Gene3D" id="3.10.100.10">
    <property type="entry name" value="Mannose-Binding Protein A, subunit A"/>
    <property type="match status" value="1"/>
</dbReference>
<feature type="compositionally biased region" description="Polar residues" evidence="1">
    <location>
        <begin position="181"/>
        <end position="195"/>
    </location>
</feature>
<dbReference type="SUPFAM" id="SSF56436">
    <property type="entry name" value="C-type lectin-like"/>
    <property type="match status" value="1"/>
</dbReference>
<organism evidence="2 3">
    <name type="scientific">Nannocystis pusilla</name>
    <dbReference type="NCBI Taxonomy" id="889268"/>
    <lineage>
        <taxon>Bacteria</taxon>
        <taxon>Pseudomonadati</taxon>
        <taxon>Myxococcota</taxon>
        <taxon>Polyangia</taxon>
        <taxon>Nannocystales</taxon>
        <taxon>Nannocystaceae</taxon>
        <taxon>Nannocystis</taxon>
    </lineage>
</organism>